<dbReference type="InterPro" id="IPR013083">
    <property type="entry name" value="Znf_RING/FYVE/PHD"/>
</dbReference>
<keyword evidence="8" id="KW-1185">Reference proteome</keyword>
<protein>
    <recommendedName>
        <fullName evidence="6">RING-type domain-containing protein</fullName>
    </recommendedName>
</protein>
<evidence type="ECO:0000256" key="4">
    <source>
        <dbReference type="ARBA" id="ARBA00023125"/>
    </source>
</evidence>
<comment type="caution">
    <text evidence="7">The sequence shown here is derived from an EMBL/GenBank/DDBJ whole genome shotgun (WGS) entry which is preliminary data.</text>
</comment>
<feature type="domain" description="RING-type" evidence="6">
    <location>
        <begin position="110"/>
        <end position="148"/>
    </location>
</feature>
<organism evidence="7 8">
    <name type="scientific">Mugilogobius chulae</name>
    <name type="common">yellowstripe goby</name>
    <dbReference type="NCBI Taxonomy" id="88201"/>
    <lineage>
        <taxon>Eukaryota</taxon>
        <taxon>Metazoa</taxon>
        <taxon>Chordata</taxon>
        <taxon>Craniata</taxon>
        <taxon>Vertebrata</taxon>
        <taxon>Euteleostomi</taxon>
        <taxon>Actinopterygii</taxon>
        <taxon>Neopterygii</taxon>
        <taxon>Teleostei</taxon>
        <taxon>Neoteleostei</taxon>
        <taxon>Acanthomorphata</taxon>
        <taxon>Gobiaria</taxon>
        <taxon>Gobiiformes</taxon>
        <taxon>Gobioidei</taxon>
        <taxon>Gobiidae</taxon>
        <taxon>Gobionellinae</taxon>
        <taxon>Mugilogobius</taxon>
    </lineage>
</organism>
<dbReference type="PROSITE" id="PS00518">
    <property type="entry name" value="ZF_RING_1"/>
    <property type="match status" value="1"/>
</dbReference>
<dbReference type="SUPFAM" id="SSF57850">
    <property type="entry name" value="RING/U-box"/>
    <property type="match status" value="1"/>
</dbReference>
<dbReference type="Pfam" id="PF13445">
    <property type="entry name" value="zf-RING_UBOX"/>
    <property type="match status" value="1"/>
</dbReference>
<dbReference type="EMBL" id="JBBPFD010000680">
    <property type="protein sequence ID" value="KAK7877651.1"/>
    <property type="molecule type" value="Genomic_DNA"/>
</dbReference>
<dbReference type="InterPro" id="IPR017907">
    <property type="entry name" value="Znf_RING_CS"/>
</dbReference>
<evidence type="ECO:0000256" key="2">
    <source>
        <dbReference type="ARBA" id="ARBA00022771"/>
    </source>
</evidence>
<evidence type="ECO:0000256" key="5">
    <source>
        <dbReference type="PROSITE-ProRule" id="PRU00175"/>
    </source>
</evidence>
<dbReference type="GO" id="GO:0008270">
    <property type="term" value="F:zinc ion binding"/>
    <property type="evidence" value="ECO:0007669"/>
    <property type="project" value="UniProtKB-KW"/>
</dbReference>
<dbReference type="PANTHER" id="PTHR25465:SF14">
    <property type="entry name" value="E3 UBIQUITIN-PROTEIN LIGASE TRIM65"/>
    <property type="match status" value="1"/>
</dbReference>
<gene>
    <name evidence="7" type="ORF">WMY93_031663</name>
</gene>
<dbReference type="SUPFAM" id="SSF47823">
    <property type="entry name" value="lambda integrase-like, N-terminal domain"/>
    <property type="match status" value="1"/>
</dbReference>
<dbReference type="InterPro" id="IPR001841">
    <property type="entry name" value="Znf_RING"/>
</dbReference>
<keyword evidence="4" id="KW-0238">DNA-binding</keyword>
<evidence type="ECO:0000313" key="8">
    <source>
        <dbReference type="Proteomes" id="UP001460270"/>
    </source>
</evidence>
<dbReference type="Proteomes" id="UP001460270">
    <property type="component" value="Unassembled WGS sequence"/>
</dbReference>
<name>A0AAW0MH51_9GOBI</name>
<dbReference type="Gene3D" id="3.30.40.10">
    <property type="entry name" value="Zinc/RING finger domain, C3HC4 (zinc finger)"/>
    <property type="match status" value="1"/>
</dbReference>
<dbReference type="AlphaFoldDB" id="A0AAW0MH51"/>
<keyword evidence="1" id="KW-0479">Metal-binding</keyword>
<sequence length="155" mass="17218">MVSTNLGACALSTVRAYYRLRWQRFATWCTERSVDPLSCTIQEVLGFHQGLLAKGRSASTLGVVAVAIALGHTISPLPALHGWFQDFDQLFVDFNMSSTRDRSSEETFMCSICLELFSEPVSTPCGHNFCKRCISEAWDTAAPAHVQCVKSYQQT</sequence>
<evidence type="ECO:0000259" key="6">
    <source>
        <dbReference type="PROSITE" id="PS50089"/>
    </source>
</evidence>
<accession>A0AAW0MH51</accession>
<keyword evidence="2 5" id="KW-0863">Zinc-finger</keyword>
<dbReference type="SMART" id="SM00184">
    <property type="entry name" value="RING"/>
    <property type="match status" value="1"/>
</dbReference>
<proteinExistence type="predicted"/>
<dbReference type="InterPro" id="IPR027370">
    <property type="entry name" value="Znf-RING_euk"/>
</dbReference>
<evidence type="ECO:0000256" key="1">
    <source>
        <dbReference type="ARBA" id="ARBA00022723"/>
    </source>
</evidence>
<keyword evidence="3" id="KW-0862">Zinc</keyword>
<reference evidence="8" key="1">
    <citation type="submission" date="2024-04" db="EMBL/GenBank/DDBJ databases">
        <title>Salinicola lusitanus LLJ914,a marine bacterium isolated from the Okinawa Trough.</title>
        <authorList>
            <person name="Li J."/>
        </authorList>
    </citation>
    <scope>NUCLEOTIDE SEQUENCE [LARGE SCALE GENOMIC DNA]</scope>
</reference>
<dbReference type="Gene3D" id="1.10.150.130">
    <property type="match status" value="1"/>
</dbReference>
<dbReference type="InterPro" id="IPR010998">
    <property type="entry name" value="Integrase_recombinase_N"/>
</dbReference>
<dbReference type="InterPro" id="IPR051051">
    <property type="entry name" value="E3_ubiq-ligase_TRIM/RNF"/>
</dbReference>
<dbReference type="PROSITE" id="PS50089">
    <property type="entry name" value="ZF_RING_2"/>
    <property type="match status" value="1"/>
</dbReference>
<dbReference type="PANTHER" id="PTHR25465">
    <property type="entry name" value="B-BOX DOMAIN CONTAINING"/>
    <property type="match status" value="1"/>
</dbReference>
<evidence type="ECO:0000313" key="7">
    <source>
        <dbReference type="EMBL" id="KAK7877651.1"/>
    </source>
</evidence>
<evidence type="ECO:0000256" key="3">
    <source>
        <dbReference type="ARBA" id="ARBA00022833"/>
    </source>
</evidence>
<dbReference type="GO" id="GO:0003677">
    <property type="term" value="F:DNA binding"/>
    <property type="evidence" value="ECO:0007669"/>
    <property type="project" value="UniProtKB-KW"/>
</dbReference>